<evidence type="ECO:0000313" key="3">
    <source>
        <dbReference type="Proteomes" id="UP001151699"/>
    </source>
</evidence>
<sequence>MMNVKPKAVLKATHSERNVNHGSQSTPSLQGNGEDESSSGKDTPISESSERSSTSTNVSPVWCKPNVETYKLSLCDATSQIMTRKRMLHHHESKSPSPAKRSKVLVHESKGEEIEIKVEPETFNGNENCDTNDSLEQCVEIDNELTLQNEVDDLKAKISIAEKHEQRTAELRGLITKWQEAGLRVIDELKGQISQPVDEKDILAQFQIDPKTFNLD</sequence>
<name>A0A9Q0MY49_9DIPT</name>
<evidence type="ECO:0000256" key="1">
    <source>
        <dbReference type="SAM" id="MobiDB-lite"/>
    </source>
</evidence>
<organism evidence="2 3">
    <name type="scientific">Pseudolycoriella hygida</name>
    <dbReference type="NCBI Taxonomy" id="35572"/>
    <lineage>
        <taxon>Eukaryota</taxon>
        <taxon>Metazoa</taxon>
        <taxon>Ecdysozoa</taxon>
        <taxon>Arthropoda</taxon>
        <taxon>Hexapoda</taxon>
        <taxon>Insecta</taxon>
        <taxon>Pterygota</taxon>
        <taxon>Neoptera</taxon>
        <taxon>Endopterygota</taxon>
        <taxon>Diptera</taxon>
        <taxon>Nematocera</taxon>
        <taxon>Sciaroidea</taxon>
        <taxon>Sciaridae</taxon>
        <taxon>Pseudolycoriella</taxon>
    </lineage>
</organism>
<dbReference type="AlphaFoldDB" id="A0A9Q0MY49"/>
<feature type="region of interest" description="Disordered" evidence="1">
    <location>
        <begin position="1"/>
        <end position="60"/>
    </location>
</feature>
<keyword evidence="3" id="KW-1185">Reference proteome</keyword>
<dbReference type="Proteomes" id="UP001151699">
    <property type="component" value="Chromosome X"/>
</dbReference>
<dbReference type="EMBL" id="WJQU01000003">
    <property type="protein sequence ID" value="KAJ6640013.1"/>
    <property type="molecule type" value="Genomic_DNA"/>
</dbReference>
<protein>
    <submittedName>
        <fullName evidence="2">Uncharacterized protein</fullName>
    </submittedName>
</protein>
<accession>A0A9Q0MY49</accession>
<gene>
    <name evidence="2" type="ORF">Bhyg_12761</name>
</gene>
<evidence type="ECO:0000313" key="2">
    <source>
        <dbReference type="EMBL" id="KAJ6640013.1"/>
    </source>
</evidence>
<feature type="compositionally biased region" description="Polar residues" evidence="1">
    <location>
        <begin position="20"/>
        <end position="31"/>
    </location>
</feature>
<proteinExistence type="predicted"/>
<comment type="caution">
    <text evidence="2">The sequence shown here is derived from an EMBL/GenBank/DDBJ whole genome shotgun (WGS) entry which is preliminary data.</text>
</comment>
<reference evidence="2" key="1">
    <citation type="submission" date="2022-07" db="EMBL/GenBank/DDBJ databases">
        <authorList>
            <person name="Trinca V."/>
            <person name="Uliana J.V.C."/>
            <person name="Torres T.T."/>
            <person name="Ward R.J."/>
            <person name="Monesi N."/>
        </authorList>
    </citation>
    <scope>NUCLEOTIDE SEQUENCE</scope>
    <source>
        <strain evidence="2">HSMRA1968</strain>
        <tissue evidence="2">Whole embryos</tissue>
    </source>
</reference>